<dbReference type="RefSeq" id="WP_304182723.1">
    <property type="nucleotide sequence ID" value="NZ_DRGM01000134.1"/>
</dbReference>
<accession>A0A7V1CZY0</accession>
<dbReference type="EMBL" id="DRGM01000134">
    <property type="protein sequence ID" value="HEA17353.1"/>
    <property type="molecule type" value="Genomic_DNA"/>
</dbReference>
<dbReference type="AlphaFoldDB" id="A0A7V1CZY0"/>
<reference evidence="2" key="1">
    <citation type="journal article" date="2020" name="mSystems">
        <title>Genome- and Community-Level Interaction Insights into Carbon Utilization and Element Cycling Functions of Hydrothermarchaeota in Hydrothermal Sediment.</title>
        <authorList>
            <person name="Zhou Z."/>
            <person name="Liu Y."/>
            <person name="Xu W."/>
            <person name="Pan J."/>
            <person name="Luo Z.H."/>
            <person name="Li M."/>
        </authorList>
    </citation>
    <scope>NUCLEOTIDE SEQUENCE [LARGE SCALE GENOMIC DNA]</scope>
    <source>
        <strain evidence="2">HyVt-346</strain>
    </source>
</reference>
<gene>
    <name evidence="2" type="ORF">ENH88_13075</name>
</gene>
<sequence length="109" mass="11855">MKSLLFFSLMLLAVKISAAETWHTSKVDRIYPVASGGFILTFQVDNSTCNIGSPTKYYSVSEGKNGVTQAAIANFLSVALVAGSSDKELTISFDNESTTCDINRLFIKF</sequence>
<feature type="chain" id="PRO_5030591741" evidence="1">
    <location>
        <begin position="19"/>
        <end position="109"/>
    </location>
</feature>
<comment type="caution">
    <text evidence="2">The sequence shown here is derived from an EMBL/GenBank/DDBJ whole genome shotgun (WGS) entry which is preliminary data.</text>
</comment>
<organism evidence="2">
    <name type="scientific">Pseudoalteromonas prydzensis</name>
    <dbReference type="NCBI Taxonomy" id="182141"/>
    <lineage>
        <taxon>Bacteria</taxon>
        <taxon>Pseudomonadati</taxon>
        <taxon>Pseudomonadota</taxon>
        <taxon>Gammaproteobacteria</taxon>
        <taxon>Alteromonadales</taxon>
        <taxon>Pseudoalteromonadaceae</taxon>
        <taxon>Pseudoalteromonas</taxon>
    </lineage>
</organism>
<proteinExistence type="predicted"/>
<feature type="signal peptide" evidence="1">
    <location>
        <begin position="1"/>
        <end position="18"/>
    </location>
</feature>
<evidence type="ECO:0000313" key="2">
    <source>
        <dbReference type="EMBL" id="HEA17353.1"/>
    </source>
</evidence>
<dbReference type="Proteomes" id="UP000886188">
    <property type="component" value="Unassembled WGS sequence"/>
</dbReference>
<keyword evidence="1" id="KW-0732">Signal</keyword>
<evidence type="ECO:0000256" key="1">
    <source>
        <dbReference type="SAM" id="SignalP"/>
    </source>
</evidence>
<protein>
    <submittedName>
        <fullName evidence="2">Response regulator receiver protein</fullName>
    </submittedName>
</protein>
<name>A0A7V1CZY0_9GAMM</name>